<sequence>MVLVAGATAVTVATNPATVGLFGPLSATATSNVAIQTIGAAAAAEGVAVGSGLGGAILALGEGACVGAGVLATGGSGSAGIALATAVGPLGWAIVGCSKNNCHNSDSSYTWDCWKPVVRDTSTQPSYGMALRDLATHQNVQSMSLDQEGLLLDNIFGERFHLTPVSVEGKLAFHASIVVS</sequence>
<reference evidence="1 2" key="1">
    <citation type="submission" date="2020-05" db="EMBL/GenBank/DDBJ databases">
        <title>Identification and distribution of gene clusters putatively required for synthesis of sphingolipid metabolism inhibitors in phylogenetically diverse species of the filamentous fungus Fusarium.</title>
        <authorList>
            <person name="Kim H.-S."/>
            <person name="Busman M."/>
            <person name="Brown D.W."/>
            <person name="Divon H."/>
            <person name="Uhlig S."/>
            <person name="Proctor R.H."/>
        </authorList>
    </citation>
    <scope>NUCLEOTIDE SEQUENCE [LARGE SCALE GENOMIC DNA]</scope>
    <source>
        <strain evidence="1 2">NRRL 26131</strain>
    </source>
</reference>
<protein>
    <submittedName>
        <fullName evidence="1">Uncharacterized protein</fullName>
    </submittedName>
</protein>
<name>A0A8H6DC48_9HYPO</name>
<keyword evidence="2" id="KW-1185">Reference proteome</keyword>
<organism evidence="1 2">
    <name type="scientific">Fusarium globosum</name>
    <dbReference type="NCBI Taxonomy" id="78864"/>
    <lineage>
        <taxon>Eukaryota</taxon>
        <taxon>Fungi</taxon>
        <taxon>Dikarya</taxon>
        <taxon>Ascomycota</taxon>
        <taxon>Pezizomycotina</taxon>
        <taxon>Sordariomycetes</taxon>
        <taxon>Hypocreomycetidae</taxon>
        <taxon>Hypocreales</taxon>
        <taxon>Nectriaceae</taxon>
        <taxon>Fusarium</taxon>
        <taxon>Fusarium fujikuroi species complex</taxon>
    </lineage>
</organism>
<evidence type="ECO:0000313" key="1">
    <source>
        <dbReference type="EMBL" id="KAF5709872.1"/>
    </source>
</evidence>
<dbReference type="EMBL" id="JAAQPF010000235">
    <property type="protein sequence ID" value="KAF5709872.1"/>
    <property type="molecule type" value="Genomic_DNA"/>
</dbReference>
<dbReference type="AlphaFoldDB" id="A0A8H6DC48"/>
<proteinExistence type="predicted"/>
<evidence type="ECO:0000313" key="2">
    <source>
        <dbReference type="Proteomes" id="UP000532311"/>
    </source>
</evidence>
<gene>
    <name evidence="1" type="ORF">FGLOB1_5754</name>
</gene>
<accession>A0A8H6DC48</accession>
<comment type="caution">
    <text evidence="1">The sequence shown here is derived from an EMBL/GenBank/DDBJ whole genome shotgun (WGS) entry which is preliminary data.</text>
</comment>
<dbReference type="Proteomes" id="UP000532311">
    <property type="component" value="Unassembled WGS sequence"/>
</dbReference>